<dbReference type="GeneID" id="592569"/>
<comment type="similarity">
    <text evidence="2 9">Belongs to the ITM2 family.</text>
</comment>
<keyword evidence="9" id="KW-1003">Cell membrane</keyword>
<dbReference type="SMART" id="SM01039">
    <property type="entry name" value="BRICHOS"/>
    <property type="match status" value="1"/>
</dbReference>
<evidence type="ECO:0000256" key="2">
    <source>
        <dbReference type="ARBA" id="ARBA00006794"/>
    </source>
</evidence>
<feature type="domain" description="BRICHOS" evidence="10">
    <location>
        <begin position="135"/>
        <end position="229"/>
    </location>
</feature>
<reference evidence="12" key="1">
    <citation type="submission" date="2015-02" db="EMBL/GenBank/DDBJ databases">
        <title>Genome sequencing for Strongylocentrotus purpuratus.</title>
        <authorList>
            <person name="Murali S."/>
            <person name="Liu Y."/>
            <person name="Vee V."/>
            <person name="English A."/>
            <person name="Wang M."/>
            <person name="Skinner E."/>
            <person name="Han Y."/>
            <person name="Muzny D.M."/>
            <person name="Worley K.C."/>
            <person name="Gibbs R.A."/>
        </authorList>
    </citation>
    <scope>NUCLEOTIDE SEQUENCE</scope>
</reference>
<keyword evidence="6 9" id="KW-0472">Membrane</keyword>
<name>A0A7M7NJS3_STRPU</name>
<comment type="subcellular location">
    <subcellularLocation>
        <location evidence="1 9">Membrane</location>
        <topology evidence="1 9">Single-pass type II membrane protein</topology>
    </subcellularLocation>
</comment>
<dbReference type="OrthoDB" id="9982095at2759"/>
<feature type="transmembrane region" description="Helical" evidence="9">
    <location>
        <begin position="68"/>
        <end position="91"/>
    </location>
</feature>
<keyword evidence="4 9" id="KW-0735">Signal-anchor</keyword>
<dbReference type="PANTHER" id="PTHR10962:SF1">
    <property type="entry name" value="INTEGRAL MEMBRANE PROTEIN 2"/>
    <property type="match status" value="1"/>
</dbReference>
<keyword evidence="7" id="KW-1015">Disulfide bond</keyword>
<sequence length="269" mass="30170">MTIYKTEARIYSPKIVEDASKASSQPLEQCRDCTGPECREGNCQFECDCEAGSAVRVVRRQARPCSTWALAAICTVTVGLCIVLAGLLYVATRSTMTPGFCKVIFPPYEFTNETCEETIGVEEQKQIETIDIPKFNSNHHITVMADFSIHMTAFRDNEDKRCFLMNHTNSLFESPSNLLEFMRDYRNGAHLTQLKTIYAKMQVQGPAINMTVVATSIQTHCFQISTFWLHSTQIIEEGGLVKRSVDSEPSQSLVFCNGKDRVHVDIMGA</sequence>
<dbReference type="Pfam" id="PF04089">
    <property type="entry name" value="BRICHOS"/>
    <property type="match status" value="1"/>
</dbReference>
<protein>
    <recommendedName>
        <fullName evidence="9">Integral membrane protein 2</fullName>
    </recommendedName>
</protein>
<keyword evidence="5 9" id="KW-1133">Transmembrane helix</keyword>
<evidence type="ECO:0000259" key="10">
    <source>
        <dbReference type="PROSITE" id="PS50869"/>
    </source>
</evidence>
<dbReference type="GO" id="GO:0001540">
    <property type="term" value="F:amyloid-beta binding"/>
    <property type="evidence" value="ECO:0000318"/>
    <property type="project" value="GO_Central"/>
</dbReference>
<dbReference type="EnsemblMetazoa" id="XM_030981700">
    <property type="protein sequence ID" value="XP_030837560"/>
    <property type="gene ID" value="LOC592569"/>
</dbReference>
<dbReference type="InterPro" id="IPR007084">
    <property type="entry name" value="BRICHOS_dom"/>
</dbReference>
<accession>A0A7M7NJS3</accession>
<dbReference type="Proteomes" id="UP000007110">
    <property type="component" value="Unassembled WGS sequence"/>
</dbReference>
<evidence type="ECO:0000313" key="11">
    <source>
        <dbReference type="EnsemblMetazoa" id="XP_030837560"/>
    </source>
</evidence>
<dbReference type="GO" id="GO:0005886">
    <property type="term" value="C:plasma membrane"/>
    <property type="evidence" value="ECO:0000318"/>
    <property type="project" value="GO_Central"/>
</dbReference>
<dbReference type="InParanoid" id="A0A7M7NJS3"/>
<organism evidence="11 12">
    <name type="scientific">Strongylocentrotus purpuratus</name>
    <name type="common">Purple sea urchin</name>
    <dbReference type="NCBI Taxonomy" id="7668"/>
    <lineage>
        <taxon>Eukaryota</taxon>
        <taxon>Metazoa</taxon>
        <taxon>Echinodermata</taxon>
        <taxon>Eleutherozoa</taxon>
        <taxon>Echinozoa</taxon>
        <taxon>Echinoidea</taxon>
        <taxon>Euechinoidea</taxon>
        <taxon>Echinacea</taxon>
        <taxon>Camarodonta</taxon>
        <taxon>Echinidea</taxon>
        <taxon>Strongylocentrotidae</taxon>
        <taxon>Strongylocentrotus</taxon>
    </lineage>
</organism>
<dbReference type="PROSITE" id="PS50869">
    <property type="entry name" value="BRICHOS"/>
    <property type="match status" value="1"/>
</dbReference>
<evidence type="ECO:0000256" key="1">
    <source>
        <dbReference type="ARBA" id="ARBA00004606"/>
    </source>
</evidence>
<dbReference type="AlphaFoldDB" id="A0A7M7NJS3"/>
<evidence type="ECO:0000256" key="7">
    <source>
        <dbReference type="ARBA" id="ARBA00023157"/>
    </source>
</evidence>
<evidence type="ECO:0000256" key="5">
    <source>
        <dbReference type="ARBA" id="ARBA00022989"/>
    </source>
</evidence>
<dbReference type="KEGG" id="spu:592569"/>
<keyword evidence="8" id="KW-0325">Glycoprotein</keyword>
<dbReference type="GO" id="GO:0042985">
    <property type="term" value="P:negative regulation of amyloid precursor protein biosynthetic process"/>
    <property type="evidence" value="ECO:0000318"/>
    <property type="project" value="GO_Central"/>
</dbReference>
<dbReference type="RefSeq" id="XP_030837560.1">
    <property type="nucleotide sequence ID" value="XM_030981700.1"/>
</dbReference>
<dbReference type="FunCoup" id="A0A7M7NJS3">
    <property type="interactions" value="393"/>
</dbReference>
<dbReference type="InterPro" id="IPR040145">
    <property type="entry name" value="ITM2"/>
</dbReference>
<evidence type="ECO:0000256" key="9">
    <source>
        <dbReference type="RuleBase" id="RU367061"/>
    </source>
</evidence>
<evidence type="ECO:0000256" key="3">
    <source>
        <dbReference type="ARBA" id="ARBA00022692"/>
    </source>
</evidence>
<dbReference type="PANTHER" id="PTHR10962">
    <property type="entry name" value="INTEGRAL TRANSMEMBRANE PROTEIN 2"/>
    <property type="match status" value="1"/>
</dbReference>
<evidence type="ECO:0000256" key="4">
    <source>
        <dbReference type="ARBA" id="ARBA00022968"/>
    </source>
</evidence>
<dbReference type="GO" id="GO:0005794">
    <property type="term" value="C:Golgi apparatus"/>
    <property type="evidence" value="ECO:0000318"/>
    <property type="project" value="GO_Central"/>
</dbReference>
<keyword evidence="3 9" id="KW-0812">Transmembrane</keyword>
<evidence type="ECO:0000256" key="8">
    <source>
        <dbReference type="ARBA" id="ARBA00023180"/>
    </source>
</evidence>
<evidence type="ECO:0000313" key="12">
    <source>
        <dbReference type="Proteomes" id="UP000007110"/>
    </source>
</evidence>
<evidence type="ECO:0000256" key="6">
    <source>
        <dbReference type="ARBA" id="ARBA00023136"/>
    </source>
</evidence>
<dbReference type="OMA" id="ETCEETI"/>
<reference evidence="11" key="2">
    <citation type="submission" date="2021-01" db="UniProtKB">
        <authorList>
            <consortium name="EnsemblMetazoa"/>
        </authorList>
    </citation>
    <scope>IDENTIFICATION</scope>
</reference>
<proteinExistence type="inferred from homology"/>
<keyword evidence="12" id="KW-1185">Reference proteome</keyword>